<feature type="signal peptide" evidence="1">
    <location>
        <begin position="1"/>
        <end position="19"/>
    </location>
</feature>
<keyword evidence="3" id="KW-1185">Reference proteome</keyword>
<dbReference type="AlphaFoldDB" id="A0A2I2FG85"/>
<evidence type="ECO:0000256" key="1">
    <source>
        <dbReference type="SAM" id="SignalP"/>
    </source>
</evidence>
<dbReference type="GeneID" id="36523395"/>
<evidence type="ECO:0000313" key="2">
    <source>
        <dbReference type="EMBL" id="PLB39643.1"/>
    </source>
</evidence>
<feature type="chain" id="PRO_5014121256" description="Antifungal protein" evidence="1">
    <location>
        <begin position="20"/>
        <end position="91"/>
    </location>
</feature>
<dbReference type="Proteomes" id="UP000234585">
    <property type="component" value="Unassembled WGS sequence"/>
</dbReference>
<dbReference type="OrthoDB" id="4454859at2759"/>
<name>A0A2I2FG85_ASPCN</name>
<proteinExistence type="predicted"/>
<gene>
    <name evidence="2" type="ORF">BDW47DRAFT_124329</name>
</gene>
<evidence type="ECO:0000313" key="3">
    <source>
        <dbReference type="Proteomes" id="UP000234585"/>
    </source>
</evidence>
<protein>
    <recommendedName>
        <fullName evidence="4">Antifungal protein</fullName>
    </recommendedName>
</protein>
<dbReference type="RefSeq" id="XP_024673655.1">
    <property type="nucleotide sequence ID" value="XM_024816235.1"/>
</dbReference>
<dbReference type="EMBL" id="KZ559128">
    <property type="protein sequence ID" value="PLB39643.1"/>
    <property type="molecule type" value="Genomic_DNA"/>
</dbReference>
<organism evidence="2 3">
    <name type="scientific">Aspergillus candidus</name>
    <dbReference type="NCBI Taxonomy" id="41067"/>
    <lineage>
        <taxon>Eukaryota</taxon>
        <taxon>Fungi</taxon>
        <taxon>Dikarya</taxon>
        <taxon>Ascomycota</taxon>
        <taxon>Pezizomycotina</taxon>
        <taxon>Eurotiomycetes</taxon>
        <taxon>Eurotiomycetidae</taxon>
        <taxon>Eurotiales</taxon>
        <taxon>Aspergillaceae</taxon>
        <taxon>Aspergillus</taxon>
        <taxon>Aspergillus subgen. Circumdati</taxon>
    </lineage>
</organism>
<accession>A0A2I2FG85</accession>
<sequence>MKFFAVACAIATSAVIIMAAPAPGNQLEPRVAYLPGRCGDTRCDLGGTLYDCYRGTSCTRQAGGTGKTCDVSTRTGLAKCPGKGNYDGRTA</sequence>
<keyword evidence="1" id="KW-0732">Signal</keyword>
<evidence type="ECO:0008006" key="4">
    <source>
        <dbReference type="Google" id="ProtNLM"/>
    </source>
</evidence>
<reference evidence="2 3" key="1">
    <citation type="submission" date="2017-12" db="EMBL/GenBank/DDBJ databases">
        <authorList>
            <consortium name="DOE Joint Genome Institute"/>
            <person name="Haridas S."/>
            <person name="Kjaerbolling I."/>
            <person name="Vesth T.C."/>
            <person name="Frisvad J.C."/>
            <person name="Nybo J.L."/>
            <person name="Theobald S."/>
            <person name="Kuo A."/>
            <person name="Bowyer P."/>
            <person name="Matsuda Y."/>
            <person name="Mondo S."/>
            <person name="Lyhne E.K."/>
            <person name="Kogle M.E."/>
            <person name="Clum A."/>
            <person name="Lipzen A."/>
            <person name="Salamov A."/>
            <person name="Ngan C.Y."/>
            <person name="Daum C."/>
            <person name="Chiniquy J."/>
            <person name="Barry K."/>
            <person name="LaButti K."/>
            <person name="Simmons B.A."/>
            <person name="Magnuson J.K."/>
            <person name="Mortensen U.H."/>
            <person name="Larsen T.O."/>
            <person name="Grigoriev I.V."/>
            <person name="Baker S.E."/>
            <person name="Andersen M.R."/>
            <person name="Nordberg H.P."/>
            <person name="Cantor M.N."/>
            <person name="Hua S.X."/>
        </authorList>
    </citation>
    <scope>NUCLEOTIDE SEQUENCE [LARGE SCALE GENOMIC DNA]</scope>
    <source>
        <strain evidence="2 3">CBS 102.13</strain>
    </source>
</reference>